<protein>
    <submittedName>
        <fullName evidence="2">Uncharacterized protein</fullName>
    </submittedName>
</protein>
<accession>A0A8K0T2I7</accession>
<keyword evidence="3" id="KW-1185">Reference proteome</keyword>
<reference evidence="2" key="1">
    <citation type="journal article" date="2021" name="Nat. Commun.">
        <title>Genetic determinants of endophytism in the Arabidopsis root mycobiome.</title>
        <authorList>
            <person name="Mesny F."/>
            <person name="Miyauchi S."/>
            <person name="Thiergart T."/>
            <person name="Pickel B."/>
            <person name="Atanasova L."/>
            <person name="Karlsson M."/>
            <person name="Huettel B."/>
            <person name="Barry K.W."/>
            <person name="Haridas S."/>
            <person name="Chen C."/>
            <person name="Bauer D."/>
            <person name="Andreopoulos W."/>
            <person name="Pangilinan J."/>
            <person name="LaButti K."/>
            <person name="Riley R."/>
            <person name="Lipzen A."/>
            <person name="Clum A."/>
            <person name="Drula E."/>
            <person name="Henrissat B."/>
            <person name="Kohler A."/>
            <person name="Grigoriev I.V."/>
            <person name="Martin F.M."/>
            <person name="Hacquard S."/>
        </authorList>
    </citation>
    <scope>NUCLEOTIDE SEQUENCE</scope>
    <source>
        <strain evidence="2">MPI-CAGE-CH-0235</strain>
    </source>
</reference>
<comment type="caution">
    <text evidence="2">The sequence shown here is derived from an EMBL/GenBank/DDBJ whole genome shotgun (WGS) entry which is preliminary data.</text>
</comment>
<evidence type="ECO:0000313" key="2">
    <source>
        <dbReference type="EMBL" id="KAH7326743.1"/>
    </source>
</evidence>
<evidence type="ECO:0000313" key="3">
    <source>
        <dbReference type="Proteomes" id="UP000813444"/>
    </source>
</evidence>
<sequence>MGLRPSLIHRVHMSQSSHIGAIKPTNRPHGQRSSFTSAGPPQMSPSNLISRPWQPGYPDFRSGSTTLLLTHALYYQRYAAHSHIKGLKDAVIETTRRW</sequence>
<gene>
    <name evidence="2" type="ORF">B0I35DRAFT_143418</name>
</gene>
<feature type="compositionally biased region" description="Polar residues" evidence="1">
    <location>
        <begin position="31"/>
        <end position="49"/>
    </location>
</feature>
<evidence type="ECO:0000256" key="1">
    <source>
        <dbReference type="SAM" id="MobiDB-lite"/>
    </source>
</evidence>
<organism evidence="2 3">
    <name type="scientific">Stachybotrys elegans</name>
    <dbReference type="NCBI Taxonomy" id="80388"/>
    <lineage>
        <taxon>Eukaryota</taxon>
        <taxon>Fungi</taxon>
        <taxon>Dikarya</taxon>
        <taxon>Ascomycota</taxon>
        <taxon>Pezizomycotina</taxon>
        <taxon>Sordariomycetes</taxon>
        <taxon>Hypocreomycetidae</taxon>
        <taxon>Hypocreales</taxon>
        <taxon>Stachybotryaceae</taxon>
        <taxon>Stachybotrys</taxon>
    </lineage>
</organism>
<dbReference type="Proteomes" id="UP000813444">
    <property type="component" value="Unassembled WGS sequence"/>
</dbReference>
<name>A0A8K0T2I7_9HYPO</name>
<feature type="region of interest" description="Disordered" evidence="1">
    <location>
        <begin position="14"/>
        <end position="55"/>
    </location>
</feature>
<dbReference type="AlphaFoldDB" id="A0A8K0T2I7"/>
<dbReference type="EMBL" id="JAGPNK010000002">
    <property type="protein sequence ID" value="KAH7326743.1"/>
    <property type="molecule type" value="Genomic_DNA"/>
</dbReference>
<proteinExistence type="predicted"/>